<name>A0A101PVL4_STRCK</name>
<sequence length="87" mass="9784">MLFTTRYRNAALDQPRAGGHQVREEDVARLSPFVRHHIDTYLDTPWSSGADRHCPMLRIDQLGTAVQLSRAEPIRMAPPHSPTPPAT</sequence>
<dbReference type="EMBL" id="LMWP01000043">
    <property type="protein sequence ID" value="KUN18502.1"/>
    <property type="molecule type" value="Genomic_DNA"/>
</dbReference>
<evidence type="ECO:0000313" key="2">
    <source>
        <dbReference type="Proteomes" id="UP000053398"/>
    </source>
</evidence>
<organism evidence="1 2">
    <name type="scientific">Streptomyces corchorusii</name>
    <name type="common">Streptomyces chibaensis</name>
    <dbReference type="NCBI Taxonomy" id="1903"/>
    <lineage>
        <taxon>Bacteria</taxon>
        <taxon>Bacillati</taxon>
        <taxon>Actinomycetota</taxon>
        <taxon>Actinomycetes</taxon>
        <taxon>Kitasatosporales</taxon>
        <taxon>Streptomycetaceae</taxon>
        <taxon>Streptomyces</taxon>
    </lineage>
</organism>
<dbReference type="Proteomes" id="UP000053398">
    <property type="component" value="Unassembled WGS sequence"/>
</dbReference>
<reference evidence="1 2" key="1">
    <citation type="submission" date="2015-10" db="EMBL/GenBank/DDBJ databases">
        <title>Draft genome sequence of Streptomyces corchorusii DSM 40340, type strain for the species Streptomyces corchorusii.</title>
        <authorList>
            <person name="Ruckert C."/>
            <person name="Winkler A."/>
            <person name="Kalinowski J."/>
            <person name="Kampfer P."/>
            <person name="Glaeser S."/>
        </authorList>
    </citation>
    <scope>NUCLEOTIDE SEQUENCE [LARGE SCALE GENOMIC DNA]</scope>
    <source>
        <strain evidence="1 2">DSM 40340</strain>
    </source>
</reference>
<proteinExistence type="predicted"/>
<dbReference type="AlphaFoldDB" id="A0A101PVL4"/>
<evidence type="ECO:0000313" key="1">
    <source>
        <dbReference type="EMBL" id="KUN18502.1"/>
    </source>
</evidence>
<protein>
    <submittedName>
        <fullName evidence="1">Uncharacterized protein</fullName>
    </submittedName>
</protein>
<gene>
    <name evidence="1" type="ORF">AQJ11_34215</name>
</gene>
<accession>A0A101PVL4</accession>
<keyword evidence="2" id="KW-1185">Reference proteome</keyword>
<comment type="caution">
    <text evidence="1">The sequence shown here is derived from an EMBL/GenBank/DDBJ whole genome shotgun (WGS) entry which is preliminary data.</text>
</comment>